<name>L7U705_MYXSD</name>
<keyword evidence="6" id="KW-1185">Reference proteome</keyword>
<dbReference type="PATRIC" id="fig|1278073.3.peg.2601"/>
<dbReference type="PANTHER" id="PTHR31005">
    <property type="entry name" value="DUF4139 DOMAIN-CONTAINING PROTEIN"/>
    <property type="match status" value="1"/>
</dbReference>
<evidence type="ECO:0000313" key="5">
    <source>
        <dbReference type="EMBL" id="AGC43878.1"/>
    </source>
</evidence>
<gene>
    <name evidence="5" type="ordered locus">MYSTI_02562</name>
</gene>
<dbReference type="InterPro" id="IPR025554">
    <property type="entry name" value="DUF4140"/>
</dbReference>
<evidence type="ECO:0000259" key="3">
    <source>
        <dbReference type="Pfam" id="PF13598"/>
    </source>
</evidence>
<dbReference type="Pfam" id="PF13598">
    <property type="entry name" value="DUF4139"/>
    <property type="match status" value="1"/>
</dbReference>
<proteinExistence type="predicted"/>
<dbReference type="Proteomes" id="UP000011131">
    <property type="component" value="Chromosome"/>
</dbReference>
<keyword evidence="1" id="KW-0175">Coiled coil</keyword>
<dbReference type="EMBL" id="CP004025">
    <property type="protein sequence ID" value="AGC43878.1"/>
    <property type="molecule type" value="Genomic_DNA"/>
</dbReference>
<keyword evidence="2" id="KW-0732">Signal</keyword>
<feature type="chain" id="PRO_5003984093" description="Aspartate ammonia-lyase" evidence="2">
    <location>
        <begin position="20"/>
        <end position="521"/>
    </location>
</feature>
<sequence>MTLLPLSLLVLATAPQVSSVVVHPDHAQVTRTSVVTCRGATTAVFEHLPADISRESFQARASGASLEGLSAEFQPLDKETAPEREKWEAKELALRQEKSVQEAAVAQVAELERLAQGYTDVAVAQISREMTGARPDTRTWGSAFDAALSVRLRGVQEKSALAAKQRDLQRRRDEIEMELARLKTRANAGEHRVEVRLACPEGTQARVELSYLVAGASWTPVHEARADEAGGVVHLTSFATVRQVTGEDWTGAKLFVSTARPSEDATPPEFAPLLVTATQRPRERKVLVPTLESQNHVPTSASVPPSQGDGLDVLSQGVSVQWAVKEATSVLGDGTAVRVLLGRHRLPAEFSWRTVPKLRPVVFRVAQLANTTPFPLLPGKVSVFSDKAFLGSQSLERVEKGMPFELTFGLDEGLRVKRSTVDEEVQSKGLFGGKQRFRYVYRFELANLRAKAETVVLSEHIPVSELEDVKVEVEPTTTMGFTVGKEDGLAVWKLALAPGEKRTVELAFHVDAPSSYSTLGM</sequence>
<dbReference type="STRING" id="1278073.MYSTI_02562"/>
<dbReference type="OrthoDB" id="9777444at2"/>
<dbReference type="RefSeq" id="WP_015348139.1">
    <property type="nucleotide sequence ID" value="NC_020126.1"/>
</dbReference>
<reference evidence="5 6" key="1">
    <citation type="journal article" date="2013" name="Genome Announc.">
        <title>Complete genome sequence of Myxococcus stipitatus strain DSM 14675, a fruiting myxobacterium.</title>
        <authorList>
            <person name="Huntley S."/>
            <person name="Kneip S."/>
            <person name="Treuner-Lange A."/>
            <person name="Sogaard-Andersen L."/>
        </authorList>
    </citation>
    <scope>NUCLEOTIDE SEQUENCE [LARGE SCALE GENOMIC DNA]</scope>
    <source>
        <strain evidence="6">DSM 14675 / JCM 12634 / Mx s8</strain>
    </source>
</reference>
<feature type="domain" description="DUF4140" evidence="4">
    <location>
        <begin position="20"/>
        <end position="108"/>
    </location>
</feature>
<dbReference type="Pfam" id="PF13600">
    <property type="entry name" value="DUF4140"/>
    <property type="match status" value="1"/>
</dbReference>
<feature type="signal peptide" evidence="2">
    <location>
        <begin position="1"/>
        <end position="19"/>
    </location>
</feature>
<dbReference type="NCBIfam" id="TIGR02231">
    <property type="entry name" value="mucoidy inhibitor MuiA family protein"/>
    <property type="match status" value="1"/>
</dbReference>
<dbReference type="InterPro" id="IPR037291">
    <property type="entry name" value="DUF4139"/>
</dbReference>
<dbReference type="AlphaFoldDB" id="L7U705"/>
<dbReference type="KEGG" id="msd:MYSTI_02562"/>
<evidence type="ECO:0000259" key="4">
    <source>
        <dbReference type="Pfam" id="PF13600"/>
    </source>
</evidence>
<protein>
    <recommendedName>
        <fullName evidence="7">Aspartate ammonia-lyase</fullName>
    </recommendedName>
</protein>
<feature type="coiled-coil region" evidence="1">
    <location>
        <begin position="158"/>
        <end position="192"/>
    </location>
</feature>
<accession>L7U705</accession>
<dbReference type="eggNOG" id="COG5316">
    <property type="taxonomic scope" value="Bacteria"/>
</dbReference>
<feature type="domain" description="DUF4139" evidence="3">
    <location>
        <begin position="207"/>
        <end position="513"/>
    </location>
</feature>
<dbReference type="InterPro" id="IPR011935">
    <property type="entry name" value="CHP02231"/>
</dbReference>
<evidence type="ECO:0000256" key="1">
    <source>
        <dbReference type="SAM" id="Coils"/>
    </source>
</evidence>
<dbReference type="PANTHER" id="PTHR31005:SF8">
    <property type="entry name" value="DUF4139 DOMAIN-CONTAINING PROTEIN"/>
    <property type="match status" value="1"/>
</dbReference>
<evidence type="ECO:0000313" key="6">
    <source>
        <dbReference type="Proteomes" id="UP000011131"/>
    </source>
</evidence>
<organism evidence="5 6">
    <name type="scientific">Myxococcus stipitatus (strain DSM 14675 / JCM 12634 / Mx s8)</name>
    <dbReference type="NCBI Taxonomy" id="1278073"/>
    <lineage>
        <taxon>Bacteria</taxon>
        <taxon>Pseudomonadati</taxon>
        <taxon>Myxococcota</taxon>
        <taxon>Myxococcia</taxon>
        <taxon>Myxococcales</taxon>
        <taxon>Cystobacterineae</taxon>
        <taxon>Myxococcaceae</taxon>
        <taxon>Myxococcus</taxon>
    </lineage>
</organism>
<evidence type="ECO:0000256" key="2">
    <source>
        <dbReference type="SAM" id="SignalP"/>
    </source>
</evidence>
<dbReference type="HOGENOM" id="CLU_010457_3_1_7"/>
<evidence type="ECO:0008006" key="7">
    <source>
        <dbReference type="Google" id="ProtNLM"/>
    </source>
</evidence>